<evidence type="ECO:0000313" key="5">
    <source>
        <dbReference type="EMBL" id="OWJ79428.1"/>
    </source>
</evidence>
<keyword evidence="2 5" id="KW-0032">Aminotransferase</keyword>
<proteinExistence type="predicted"/>
<accession>A0A212ADV7</accession>
<dbReference type="FunFam" id="3.40.640.10:FF:000004">
    <property type="entry name" value="Acetylornithine aminotransferase"/>
    <property type="match status" value="1"/>
</dbReference>
<evidence type="ECO:0000313" key="6">
    <source>
        <dbReference type="Proteomes" id="UP000196878"/>
    </source>
</evidence>
<keyword evidence="6" id="KW-1185">Reference proteome</keyword>
<comment type="cofactor">
    <cofactor evidence="1">
        <name>pyridoxal 5'-phosphate</name>
        <dbReference type="ChEBI" id="CHEBI:597326"/>
    </cofactor>
</comment>
<comment type="caution">
    <text evidence="5">The sequence shown here is derived from an EMBL/GenBank/DDBJ whole genome shotgun (WGS) entry which is preliminary data.</text>
</comment>
<dbReference type="Proteomes" id="UP000196878">
    <property type="component" value="Unassembled WGS sequence"/>
</dbReference>
<dbReference type="OrthoDB" id="9801834at2"/>
<dbReference type="PANTHER" id="PTHR11986">
    <property type="entry name" value="AMINOTRANSFERASE CLASS III"/>
    <property type="match status" value="1"/>
</dbReference>
<dbReference type="Gene3D" id="3.40.640.10">
    <property type="entry name" value="Type I PLP-dependent aspartate aminotransferase-like (Major domain)"/>
    <property type="match status" value="1"/>
</dbReference>
<dbReference type="GO" id="GO:0030170">
    <property type="term" value="F:pyridoxal phosphate binding"/>
    <property type="evidence" value="ECO:0007669"/>
    <property type="project" value="InterPro"/>
</dbReference>
<dbReference type="GO" id="GO:0008483">
    <property type="term" value="F:transaminase activity"/>
    <property type="evidence" value="ECO:0007669"/>
    <property type="project" value="UniProtKB-KW"/>
</dbReference>
<organism evidence="5 6">
    <name type="scientific">Haematobacter genomosp. 1</name>
    <dbReference type="NCBI Taxonomy" id="366618"/>
    <lineage>
        <taxon>Bacteria</taxon>
        <taxon>Pseudomonadati</taxon>
        <taxon>Pseudomonadota</taxon>
        <taxon>Alphaproteobacteria</taxon>
        <taxon>Rhodobacterales</taxon>
        <taxon>Paracoccaceae</taxon>
        <taxon>Haematobacter</taxon>
    </lineage>
</organism>
<dbReference type="SUPFAM" id="SSF51735">
    <property type="entry name" value="NAD(P)-binding Rossmann-fold domains"/>
    <property type="match status" value="1"/>
</dbReference>
<dbReference type="InterPro" id="IPR015422">
    <property type="entry name" value="PyrdxlP-dep_Trfase_small"/>
</dbReference>
<dbReference type="Gene3D" id="3.90.1150.10">
    <property type="entry name" value="Aspartate Aminotransferase, domain 1"/>
    <property type="match status" value="1"/>
</dbReference>
<keyword evidence="4" id="KW-0663">Pyridoxal phosphate</keyword>
<evidence type="ECO:0000256" key="1">
    <source>
        <dbReference type="ARBA" id="ARBA00001933"/>
    </source>
</evidence>
<dbReference type="Gene3D" id="3.40.50.720">
    <property type="entry name" value="NAD(P)-binding Rossmann-like Domain"/>
    <property type="match status" value="1"/>
</dbReference>
<dbReference type="AlphaFoldDB" id="A0A212ADV7"/>
<dbReference type="InterPro" id="IPR015421">
    <property type="entry name" value="PyrdxlP-dep_Trfase_major"/>
</dbReference>
<dbReference type="InterPro" id="IPR005814">
    <property type="entry name" value="Aminotrans_3"/>
</dbReference>
<keyword evidence="3 5" id="KW-0808">Transferase</keyword>
<dbReference type="Pfam" id="PF00202">
    <property type="entry name" value="Aminotran_3"/>
    <property type="match status" value="1"/>
</dbReference>
<reference evidence="5 6" key="1">
    <citation type="submission" date="2016-12" db="EMBL/GenBank/DDBJ databases">
        <title>Comparison of Traditional DNA-DNA Hybridization with In Silico Genomic Analysis.</title>
        <authorList>
            <person name="Nicholson A.C."/>
            <person name="Humrighouse B.W."/>
            <person name="Graziano J."/>
            <person name="Lasker B."/>
            <person name="Whitney A.M."/>
            <person name="Mcquiston J.R."/>
        </authorList>
    </citation>
    <scope>NUCLEOTIDE SEQUENCE [LARGE SCALE GENOMIC DNA]</scope>
    <source>
        <strain evidence="5 6">H2240</strain>
    </source>
</reference>
<dbReference type="SUPFAM" id="SSF53383">
    <property type="entry name" value="PLP-dependent transferases"/>
    <property type="match status" value="1"/>
</dbReference>
<dbReference type="EMBL" id="NIPW01000008">
    <property type="protein sequence ID" value="OWJ79428.1"/>
    <property type="molecule type" value="Genomic_DNA"/>
</dbReference>
<dbReference type="RefSeq" id="WP_088214657.1">
    <property type="nucleotide sequence ID" value="NZ_NIPW01000008.1"/>
</dbReference>
<dbReference type="InterPro" id="IPR015424">
    <property type="entry name" value="PyrdxlP-dep_Trfase"/>
</dbReference>
<dbReference type="InterPro" id="IPR050103">
    <property type="entry name" value="Class-III_PLP-dep_AT"/>
</dbReference>
<protein>
    <submittedName>
        <fullName evidence="5">Aminotransferase III</fullName>
    </submittedName>
</protein>
<evidence type="ECO:0000256" key="2">
    <source>
        <dbReference type="ARBA" id="ARBA00022576"/>
    </source>
</evidence>
<evidence type="ECO:0000256" key="3">
    <source>
        <dbReference type="ARBA" id="ARBA00022679"/>
    </source>
</evidence>
<name>A0A212ADV7_9RHOB</name>
<evidence type="ECO:0000256" key="4">
    <source>
        <dbReference type="ARBA" id="ARBA00022898"/>
    </source>
</evidence>
<sequence length="896" mass="95466">MSFLNPARSKLLEIFALNGAMVRGSGARLFDENGEEYLDFLSQYGALPFGHNPERGWAALGAAQAAQMPSLIQPLHSAEAERLAKRLAEVTPGDLSITTLANSGAETVEAAIKLARIRSGRALILSTRNGFHGKTLGALSATGKSLYQQGFNAPAPDFDYVPYGDLAALEARLVASADGIAAFIFEPIQGEGGVVCPPEGYAEAAIALCRKHGVLTILDEIQTGLGRTGELFACSSFQEVPDMLLLSKALGGGLMPIGACIVRPSAWDDRFGRLHSSTFANNALAATVACATLDQLLEDDQALIRRVAENGTYIRARLEELQRAYPDVIREVRGRGYMLGLEFQPLEERRNSAIMAHAGFNGGVTALIASYLVNVQKVLTAPLFNDSRVLRLQPPLILGRDGLDKAVAALEAVCRIIHENDYYSLVRHLVARRGGELAEEGPQMAPQTGTQTAVVPKGSLVPGRFGFVIHYTEDEDIFRSDASLRQFNEEELASWKAWVKGLGPGIVHEIPDVTSRAGKVASGWLLSVPMLPGDMRGKGKAEARQMIAEAVAIAGEQGACRVGLGAFTSIVTRGGEAVTGKGVPITSGNTLTTVSAVKAITQLCRRTGIALEDAHVVVVGASGAIGRLGAMLLARRAGRMTLVGNARNPFAPRLLSKVADDILASLARSPRTDTWTPGRLARSVRQMDTEKTIHVPPKAKAGYGHVLSWTTDLEPALADADVVLVATSSDTVLVDPRRLKPGTLVCDVARPPNVQKADLRGTGVMVFDGGLVRPPGEVDLGPFQTLPANIAWGCLSETMLLALSGQERDFSIGSTLTLADADLLSALAEEHGFEPAPAQWYGDMVTEAAINAFAAQFRRKAVDRVGGRAGVPPLSDHSLPSLAADKGIRNRSDRFW</sequence>
<gene>
    <name evidence="5" type="ORF">CDV49_05995</name>
</gene>
<dbReference type="GO" id="GO:0042802">
    <property type="term" value="F:identical protein binding"/>
    <property type="evidence" value="ECO:0007669"/>
    <property type="project" value="TreeGrafter"/>
</dbReference>
<dbReference type="InterPro" id="IPR036291">
    <property type="entry name" value="NAD(P)-bd_dom_sf"/>
</dbReference>
<dbReference type="CDD" id="cd00610">
    <property type="entry name" value="OAT_like"/>
    <property type="match status" value="1"/>
</dbReference>
<dbReference type="PANTHER" id="PTHR11986:SF79">
    <property type="entry name" value="ACETYLORNITHINE AMINOTRANSFERASE, MITOCHONDRIAL"/>
    <property type="match status" value="1"/>
</dbReference>